<keyword evidence="3" id="KW-0804">Transcription</keyword>
<dbReference type="SUPFAM" id="SSF48498">
    <property type="entry name" value="Tetracyclin repressor-like, C-terminal domain"/>
    <property type="match status" value="1"/>
</dbReference>
<evidence type="ECO:0000256" key="1">
    <source>
        <dbReference type="ARBA" id="ARBA00023015"/>
    </source>
</evidence>
<evidence type="ECO:0000256" key="4">
    <source>
        <dbReference type="PROSITE-ProRule" id="PRU00335"/>
    </source>
</evidence>
<dbReference type="RefSeq" id="WP_037308549.1">
    <property type="nucleotide sequence ID" value="NZ_CALJZO010000046.1"/>
</dbReference>
<feature type="domain" description="HTH tetR-type" evidence="5">
    <location>
        <begin position="17"/>
        <end position="77"/>
    </location>
</feature>
<dbReference type="GO" id="GO:0000976">
    <property type="term" value="F:transcription cis-regulatory region binding"/>
    <property type="evidence" value="ECO:0007669"/>
    <property type="project" value="TreeGrafter"/>
</dbReference>
<evidence type="ECO:0000256" key="2">
    <source>
        <dbReference type="ARBA" id="ARBA00023125"/>
    </source>
</evidence>
<dbReference type="GO" id="GO:0003700">
    <property type="term" value="F:DNA-binding transcription factor activity"/>
    <property type="evidence" value="ECO:0007669"/>
    <property type="project" value="TreeGrafter"/>
</dbReference>
<dbReference type="InterPro" id="IPR001647">
    <property type="entry name" value="HTH_TetR"/>
</dbReference>
<dbReference type="Gene3D" id="1.10.357.10">
    <property type="entry name" value="Tetracycline Repressor, domain 2"/>
    <property type="match status" value="1"/>
</dbReference>
<dbReference type="EMBL" id="JRZE01000002">
    <property type="protein sequence ID" value="KHF45657.1"/>
    <property type="molecule type" value="Genomic_DNA"/>
</dbReference>
<evidence type="ECO:0000256" key="3">
    <source>
        <dbReference type="ARBA" id="ARBA00023163"/>
    </source>
</evidence>
<dbReference type="PANTHER" id="PTHR30055:SF148">
    <property type="entry name" value="TETR-FAMILY TRANSCRIPTIONAL REGULATOR"/>
    <property type="match status" value="1"/>
</dbReference>
<dbReference type="InterPro" id="IPR036271">
    <property type="entry name" value="Tet_transcr_reg_TetR-rel_C_sf"/>
</dbReference>
<organism evidence="6 7">
    <name type="scientific">Saccharomonospora viridis</name>
    <dbReference type="NCBI Taxonomy" id="1852"/>
    <lineage>
        <taxon>Bacteria</taxon>
        <taxon>Bacillati</taxon>
        <taxon>Actinomycetota</taxon>
        <taxon>Actinomycetes</taxon>
        <taxon>Pseudonocardiales</taxon>
        <taxon>Pseudonocardiaceae</taxon>
        <taxon>Saccharomonospora</taxon>
    </lineage>
</organism>
<proteinExistence type="predicted"/>
<dbReference type="PROSITE" id="PS50977">
    <property type="entry name" value="HTH_TETR_2"/>
    <property type="match status" value="1"/>
</dbReference>
<dbReference type="Gene3D" id="1.10.10.60">
    <property type="entry name" value="Homeodomain-like"/>
    <property type="match status" value="1"/>
</dbReference>
<dbReference type="OrthoDB" id="9796019at2"/>
<gene>
    <name evidence="6" type="ORF">MINT15_08740</name>
</gene>
<dbReference type="Pfam" id="PF16859">
    <property type="entry name" value="TetR_C_11"/>
    <property type="match status" value="1"/>
</dbReference>
<dbReference type="SUPFAM" id="SSF46689">
    <property type="entry name" value="Homeodomain-like"/>
    <property type="match status" value="1"/>
</dbReference>
<protein>
    <recommendedName>
        <fullName evidence="5">HTH tetR-type domain-containing protein</fullName>
    </recommendedName>
</protein>
<dbReference type="Pfam" id="PF00440">
    <property type="entry name" value="TetR_N"/>
    <property type="match status" value="1"/>
</dbReference>
<dbReference type="InterPro" id="IPR050109">
    <property type="entry name" value="HTH-type_TetR-like_transc_reg"/>
</dbReference>
<evidence type="ECO:0000313" key="6">
    <source>
        <dbReference type="EMBL" id="KHF45657.1"/>
    </source>
</evidence>
<comment type="caution">
    <text evidence="6">The sequence shown here is derived from an EMBL/GenBank/DDBJ whole genome shotgun (WGS) entry which is preliminary data.</text>
</comment>
<dbReference type="PRINTS" id="PR00455">
    <property type="entry name" value="HTHTETR"/>
</dbReference>
<evidence type="ECO:0000259" key="5">
    <source>
        <dbReference type="PROSITE" id="PS50977"/>
    </source>
</evidence>
<dbReference type="InterPro" id="IPR009057">
    <property type="entry name" value="Homeodomain-like_sf"/>
</dbReference>
<dbReference type="AlphaFoldDB" id="A0A837DDK6"/>
<accession>A0A837DDK6</accession>
<dbReference type="PANTHER" id="PTHR30055">
    <property type="entry name" value="HTH-TYPE TRANSCRIPTIONAL REGULATOR RUTR"/>
    <property type="match status" value="1"/>
</dbReference>
<keyword evidence="2 4" id="KW-0238">DNA-binding</keyword>
<keyword evidence="1" id="KW-0805">Transcription regulation</keyword>
<name>A0A837DDK6_9PSEU</name>
<feature type="DNA-binding region" description="H-T-H motif" evidence="4">
    <location>
        <begin position="40"/>
        <end position="59"/>
    </location>
</feature>
<evidence type="ECO:0000313" key="7">
    <source>
        <dbReference type="Proteomes" id="UP000030848"/>
    </source>
</evidence>
<reference evidence="6 7" key="1">
    <citation type="submission" date="2014-10" db="EMBL/GenBank/DDBJ databases">
        <title>Genome sequence of Micropolyspora internatus JCM3315.</title>
        <authorList>
            <person name="Shin S.-K."/>
            <person name="Yi H."/>
        </authorList>
    </citation>
    <scope>NUCLEOTIDE SEQUENCE [LARGE SCALE GENOMIC DNA]</scope>
    <source>
        <strain evidence="6 7">JCM 3315</strain>
    </source>
</reference>
<sequence length="220" mass="23799">MASRAARTKAAGRPRDASIDVAVLDAVSELLENSGYSALAVEKVARRAGVSKTAIYRRWPTRQQLVLAELQRRLGDVAPVDTGCTLCDLNEALGMFARTFTCMGPGFFSSLLADCSMDPALRKAFMDTLFEPPRQAVHATLARAVERGDLRSDADLTLVVDSLASLVLYRLLFGHAPVTTETIEQAVNTLLAGIANDFDALQSRADAEADHQNVHRAAVR</sequence>
<dbReference type="Proteomes" id="UP000030848">
    <property type="component" value="Unassembled WGS sequence"/>
</dbReference>
<dbReference type="InterPro" id="IPR011075">
    <property type="entry name" value="TetR_C"/>
</dbReference>